<reference evidence="2" key="1">
    <citation type="submission" date="2014-09" db="EMBL/GenBank/DDBJ databases">
        <authorList>
            <person name="Sharma Rahul"/>
            <person name="Thines Marco"/>
        </authorList>
    </citation>
    <scope>NUCLEOTIDE SEQUENCE [LARGE SCALE GENOMIC DNA]</scope>
</reference>
<accession>A0A0P1AIF9</accession>
<proteinExistence type="predicted"/>
<sequence>MLIAGNIVNSCRSEVVEAGNFVDVPISHRLHSQRIQHIFHRRCSNLDSFNWSYLKCFSTKSPRSPP</sequence>
<protein>
    <submittedName>
        <fullName evidence="1">Uncharacterized protein</fullName>
    </submittedName>
</protein>
<dbReference type="Proteomes" id="UP000054928">
    <property type="component" value="Unassembled WGS sequence"/>
</dbReference>
<dbReference type="AlphaFoldDB" id="A0A0P1AIF9"/>
<evidence type="ECO:0000313" key="2">
    <source>
        <dbReference type="Proteomes" id="UP000054928"/>
    </source>
</evidence>
<dbReference type="EMBL" id="CCYD01000524">
    <property type="protein sequence ID" value="CEG40926.1"/>
    <property type="molecule type" value="Genomic_DNA"/>
</dbReference>
<name>A0A0P1AIF9_PLAHL</name>
<dbReference type="GeneID" id="36410503"/>
<keyword evidence="2" id="KW-1185">Reference proteome</keyword>
<dbReference type="RefSeq" id="XP_024577295.1">
    <property type="nucleotide sequence ID" value="XM_024726638.2"/>
</dbReference>
<evidence type="ECO:0000313" key="1">
    <source>
        <dbReference type="EMBL" id="CEG40926.1"/>
    </source>
</evidence>
<organism evidence="1 2">
    <name type="scientific">Plasmopara halstedii</name>
    <name type="common">Downy mildew of sunflower</name>
    <dbReference type="NCBI Taxonomy" id="4781"/>
    <lineage>
        <taxon>Eukaryota</taxon>
        <taxon>Sar</taxon>
        <taxon>Stramenopiles</taxon>
        <taxon>Oomycota</taxon>
        <taxon>Peronosporomycetes</taxon>
        <taxon>Peronosporales</taxon>
        <taxon>Peronosporaceae</taxon>
        <taxon>Plasmopara</taxon>
    </lineage>
</organism>